<feature type="transmembrane region" description="Helical" evidence="9">
    <location>
        <begin position="236"/>
        <end position="257"/>
    </location>
</feature>
<dbReference type="InterPro" id="IPR005828">
    <property type="entry name" value="MFS_sugar_transport-like"/>
</dbReference>
<feature type="transmembrane region" description="Helical" evidence="9">
    <location>
        <begin position="139"/>
        <end position="157"/>
    </location>
</feature>
<keyword evidence="5 9" id="KW-1133">Transmembrane helix</keyword>
<feature type="transmembrane region" description="Helical" evidence="9">
    <location>
        <begin position="450"/>
        <end position="473"/>
    </location>
</feature>
<proteinExistence type="inferred from homology"/>
<gene>
    <name evidence="11" type="ORF">B7463_g12532</name>
</gene>
<feature type="transmembrane region" description="Helical" evidence="9">
    <location>
        <begin position="382"/>
        <end position="404"/>
    </location>
</feature>
<comment type="subcellular location">
    <subcellularLocation>
        <location evidence="1">Membrane</location>
        <topology evidence="1">Multi-pass membrane protein</topology>
    </subcellularLocation>
</comment>
<dbReference type="OrthoDB" id="6612291at2759"/>
<dbReference type="AlphaFoldDB" id="A0A3E2GRV2"/>
<name>A0A3E2GRV2_SCYLI</name>
<dbReference type="OMA" id="PAFNMKY"/>
<dbReference type="PROSITE" id="PS50850">
    <property type="entry name" value="MFS"/>
    <property type="match status" value="1"/>
</dbReference>
<comment type="caution">
    <text evidence="11">The sequence shown here is derived from an EMBL/GenBank/DDBJ whole genome shotgun (WGS) entry which is preliminary data.</text>
</comment>
<feature type="transmembrane region" description="Helical" evidence="9">
    <location>
        <begin position="416"/>
        <end position="438"/>
    </location>
</feature>
<evidence type="ECO:0000256" key="9">
    <source>
        <dbReference type="SAM" id="Phobius"/>
    </source>
</evidence>
<keyword evidence="7" id="KW-0462">Maltose metabolism</keyword>
<feature type="domain" description="Major facilitator superfamily (MFS) profile" evidence="10">
    <location>
        <begin position="58"/>
        <end position="507"/>
    </location>
</feature>
<keyword evidence="12" id="KW-1185">Reference proteome</keyword>
<dbReference type="NCBIfam" id="TIGR00879">
    <property type="entry name" value="SP"/>
    <property type="match status" value="1"/>
</dbReference>
<keyword evidence="3 8" id="KW-0813">Transport</keyword>
<feature type="non-terminal residue" evidence="11">
    <location>
        <position position="552"/>
    </location>
</feature>
<dbReference type="PANTHER" id="PTHR48022">
    <property type="entry name" value="PLASTIDIC GLUCOSE TRANSPORTER 4"/>
    <property type="match status" value="1"/>
</dbReference>
<evidence type="ECO:0000256" key="7">
    <source>
        <dbReference type="ARBA" id="ARBA00026248"/>
    </source>
</evidence>
<evidence type="ECO:0000256" key="2">
    <source>
        <dbReference type="ARBA" id="ARBA00010992"/>
    </source>
</evidence>
<keyword evidence="4 9" id="KW-0812">Transmembrane</keyword>
<feature type="transmembrane region" description="Helical" evidence="9">
    <location>
        <begin position="485"/>
        <end position="501"/>
    </location>
</feature>
<evidence type="ECO:0000259" key="10">
    <source>
        <dbReference type="PROSITE" id="PS50850"/>
    </source>
</evidence>
<comment type="similarity">
    <text evidence="2 8">Belongs to the major facilitator superfamily. Sugar transporter (TC 2.A.1.1) family.</text>
</comment>
<feature type="transmembrane region" description="Helical" evidence="9">
    <location>
        <begin position="320"/>
        <end position="338"/>
    </location>
</feature>
<protein>
    <recommendedName>
        <fullName evidence="10">Major facilitator superfamily (MFS) profile domain-containing protein</fullName>
    </recommendedName>
</protein>
<evidence type="ECO:0000256" key="6">
    <source>
        <dbReference type="ARBA" id="ARBA00023136"/>
    </source>
</evidence>
<dbReference type="EMBL" id="NCSJ02000602">
    <property type="protein sequence ID" value="RFU23806.1"/>
    <property type="molecule type" value="Genomic_DNA"/>
</dbReference>
<dbReference type="InterPro" id="IPR005829">
    <property type="entry name" value="Sugar_transporter_CS"/>
</dbReference>
<feature type="non-terminal residue" evidence="11">
    <location>
        <position position="1"/>
    </location>
</feature>
<evidence type="ECO:0000313" key="11">
    <source>
        <dbReference type="EMBL" id="RFU23806.1"/>
    </source>
</evidence>
<dbReference type="SUPFAM" id="SSF103473">
    <property type="entry name" value="MFS general substrate transporter"/>
    <property type="match status" value="1"/>
</dbReference>
<dbReference type="InterPro" id="IPR050360">
    <property type="entry name" value="MFS_Sugar_Transporters"/>
</dbReference>
<evidence type="ECO:0000256" key="5">
    <source>
        <dbReference type="ARBA" id="ARBA00022989"/>
    </source>
</evidence>
<dbReference type="InterPro" id="IPR020846">
    <property type="entry name" value="MFS_dom"/>
</dbReference>
<feature type="transmembrane region" description="Helical" evidence="9">
    <location>
        <begin position="55"/>
        <end position="82"/>
    </location>
</feature>
<evidence type="ECO:0000256" key="1">
    <source>
        <dbReference type="ARBA" id="ARBA00004141"/>
    </source>
</evidence>
<feature type="transmembrane region" description="Helical" evidence="9">
    <location>
        <begin position="163"/>
        <end position="185"/>
    </location>
</feature>
<reference evidence="11 12" key="1">
    <citation type="submission" date="2018-05" db="EMBL/GenBank/DDBJ databases">
        <title>Draft genome sequence of Scytalidium lignicola DSM 105466, a ubiquitous saprotrophic fungus.</title>
        <authorList>
            <person name="Buettner E."/>
            <person name="Gebauer A.M."/>
            <person name="Hofrichter M."/>
            <person name="Liers C."/>
            <person name="Kellner H."/>
        </authorList>
    </citation>
    <scope>NUCLEOTIDE SEQUENCE [LARGE SCALE GENOMIC DNA]</scope>
    <source>
        <strain evidence="11 12">DSM 105466</strain>
    </source>
</reference>
<evidence type="ECO:0000256" key="3">
    <source>
        <dbReference type="ARBA" id="ARBA00022448"/>
    </source>
</evidence>
<feature type="transmembrane region" description="Helical" evidence="9">
    <location>
        <begin position="112"/>
        <end position="130"/>
    </location>
</feature>
<dbReference type="GO" id="GO:0005351">
    <property type="term" value="F:carbohydrate:proton symporter activity"/>
    <property type="evidence" value="ECO:0007669"/>
    <property type="project" value="TreeGrafter"/>
</dbReference>
<dbReference type="GO" id="GO:0016020">
    <property type="term" value="C:membrane"/>
    <property type="evidence" value="ECO:0007669"/>
    <property type="project" value="UniProtKB-SubCell"/>
</dbReference>
<dbReference type="Pfam" id="PF00083">
    <property type="entry name" value="Sugar_tr"/>
    <property type="match status" value="1"/>
</dbReference>
<dbReference type="PANTHER" id="PTHR48022:SF5">
    <property type="entry name" value="ALPHA-GLUCOSIDES PERMEASE MPH2-RELATED"/>
    <property type="match status" value="1"/>
</dbReference>
<evidence type="ECO:0000313" key="12">
    <source>
        <dbReference type="Proteomes" id="UP000258309"/>
    </source>
</evidence>
<accession>A0A3E2GRV2</accession>
<dbReference type="GO" id="GO:0000023">
    <property type="term" value="P:maltose metabolic process"/>
    <property type="evidence" value="ECO:0007669"/>
    <property type="project" value="UniProtKB-KW"/>
</dbReference>
<dbReference type="Gene3D" id="1.20.1250.20">
    <property type="entry name" value="MFS general substrate transporter like domains"/>
    <property type="match status" value="1"/>
</dbReference>
<dbReference type="InterPro" id="IPR036259">
    <property type="entry name" value="MFS_trans_sf"/>
</dbReference>
<organism evidence="11 12">
    <name type="scientific">Scytalidium lignicola</name>
    <name type="common">Hyphomycete</name>
    <dbReference type="NCBI Taxonomy" id="5539"/>
    <lineage>
        <taxon>Eukaryota</taxon>
        <taxon>Fungi</taxon>
        <taxon>Dikarya</taxon>
        <taxon>Ascomycota</taxon>
        <taxon>Pezizomycotina</taxon>
        <taxon>Leotiomycetes</taxon>
        <taxon>Leotiomycetes incertae sedis</taxon>
        <taxon>Scytalidium</taxon>
    </lineage>
</organism>
<dbReference type="InterPro" id="IPR003663">
    <property type="entry name" value="Sugar/inositol_transpt"/>
</dbReference>
<dbReference type="PROSITE" id="PS00217">
    <property type="entry name" value="SUGAR_TRANSPORT_2"/>
    <property type="match status" value="1"/>
</dbReference>
<keyword evidence="6 9" id="KW-0472">Membrane</keyword>
<feature type="transmembrane region" description="Helical" evidence="9">
    <location>
        <begin position="358"/>
        <end position="375"/>
    </location>
</feature>
<dbReference type="FunFam" id="1.20.1250.20:FF:000149">
    <property type="entry name" value="MFS transporter, SP family, general alpha glucoside:H+ symporter"/>
    <property type="match status" value="1"/>
</dbReference>
<dbReference type="Proteomes" id="UP000258309">
    <property type="component" value="Unassembled WGS sequence"/>
</dbReference>
<feature type="transmembrane region" description="Helical" evidence="9">
    <location>
        <begin position="197"/>
        <end position="216"/>
    </location>
</feature>
<evidence type="ECO:0000256" key="4">
    <source>
        <dbReference type="ARBA" id="ARBA00022692"/>
    </source>
</evidence>
<evidence type="ECO:0000256" key="8">
    <source>
        <dbReference type="RuleBase" id="RU003346"/>
    </source>
</evidence>
<sequence length="552" mass="61505">MASTTQHHIDHVKEVAIDTASDLANSKGLVHDAKDATAQEHHLSFFKAIRLYPKAIGWSVLLSAALIMEGYDLVLMGSFYAVPSFAKKYGHQVVKADGTITYQLTAPWQSGLSNGASVGSILGLFLNGIVSEHFGYRKTMIGALALITVFIFIPFFAQNVQTLLVGQIFMGIPWGVFQTLTTVYASEVCPTQLRGYLTTYVNMCWIFGQLCASGVLRALVSRGDQWAYRIPFALQWMWPIPLIIGITFAPESPWWLVRKGRYEEARHALNRLTSKSADPEFDEHKTVAMMIHTVETERKVGTGRTYLDCFRGTDLRRTEIACAVWSIQTLSGSGFRSYSTYFFTQAGLPATQAFSFSIGQYALGILGVICSWFLMPRMGRRTLFMTGIFLMGLCLLIIGCLGVAPSSNHGAKWGIASLALVYVFFYDTTAGPVTYSLVAEIPATSLRTRTIVLARICYNTFNIASNVITPYMFNPTAWNLKAKSAFVWAGICAVCLVWIFFRLPEPQGRTFGELDILFERKVKARDFKKAIIDPFESEPKNETEVVGQHEKL</sequence>